<dbReference type="PRINTS" id="PR00037">
    <property type="entry name" value="HTHLACR"/>
</dbReference>
<dbReference type="RefSeq" id="WP_062370441.1">
    <property type="nucleotide sequence ID" value="NZ_LNCD01000070.1"/>
</dbReference>
<dbReference type="PANTHER" id="PTHR30363:SF4">
    <property type="entry name" value="GLYCEROL-3-PHOSPHATE REGULON REPRESSOR"/>
    <property type="match status" value="1"/>
</dbReference>
<keyword evidence="3" id="KW-0238">DNA-binding</keyword>
<dbReference type="Pfam" id="PF08220">
    <property type="entry name" value="HTH_DeoR"/>
    <property type="match status" value="1"/>
</dbReference>
<evidence type="ECO:0000256" key="3">
    <source>
        <dbReference type="ARBA" id="ARBA00023125"/>
    </source>
</evidence>
<dbReference type="SMART" id="SM00420">
    <property type="entry name" value="HTH_DEOR"/>
    <property type="match status" value="1"/>
</dbReference>
<dbReference type="InterPro" id="IPR014036">
    <property type="entry name" value="DeoR-like_C"/>
</dbReference>
<dbReference type="GO" id="GO:0003700">
    <property type="term" value="F:DNA-binding transcription factor activity"/>
    <property type="evidence" value="ECO:0007669"/>
    <property type="project" value="InterPro"/>
</dbReference>
<evidence type="ECO:0000259" key="5">
    <source>
        <dbReference type="PROSITE" id="PS51000"/>
    </source>
</evidence>
<evidence type="ECO:0000313" key="6">
    <source>
        <dbReference type="EMBL" id="KWV52667.1"/>
    </source>
</evidence>
<dbReference type="GO" id="GO:0003677">
    <property type="term" value="F:DNA binding"/>
    <property type="evidence" value="ECO:0007669"/>
    <property type="project" value="UniProtKB-KW"/>
</dbReference>
<protein>
    <submittedName>
        <fullName evidence="6">DeoR family transcriptional regulator</fullName>
    </submittedName>
</protein>
<evidence type="ECO:0000313" key="7">
    <source>
        <dbReference type="Proteomes" id="UP000068164"/>
    </source>
</evidence>
<dbReference type="PANTHER" id="PTHR30363">
    <property type="entry name" value="HTH-TYPE TRANSCRIPTIONAL REGULATOR SRLR-RELATED"/>
    <property type="match status" value="1"/>
</dbReference>
<dbReference type="Pfam" id="PF00455">
    <property type="entry name" value="DeoRC"/>
    <property type="match status" value="1"/>
</dbReference>
<dbReference type="InterPro" id="IPR036390">
    <property type="entry name" value="WH_DNA-bd_sf"/>
</dbReference>
<dbReference type="InterPro" id="IPR018356">
    <property type="entry name" value="Tscrpt_reg_HTH_DeoR_CS"/>
</dbReference>
<accession>A0A125Q801</accession>
<gene>
    <name evidence="6" type="ORF">AS026_04040</name>
</gene>
<comment type="caution">
    <text evidence="6">The sequence shown here is derived from an EMBL/GenBank/DDBJ whole genome shotgun (WGS) entry which is preliminary data.</text>
</comment>
<feature type="domain" description="HTH deoR-type" evidence="5">
    <location>
        <begin position="3"/>
        <end position="58"/>
    </location>
</feature>
<name>A0A125Q801_9HYPH</name>
<dbReference type="AlphaFoldDB" id="A0A125Q801"/>
<dbReference type="PROSITE" id="PS00894">
    <property type="entry name" value="HTH_DEOR_1"/>
    <property type="match status" value="1"/>
</dbReference>
<dbReference type="EMBL" id="LNCD01000070">
    <property type="protein sequence ID" value="KWV52667.1"/>
    <property type="molecule type" value="Genomic_DNA"/>
</dbReference>
<dbReference type="SUPFAM" id="SSF46785">
    <property type="entry name" value="Winged helix' DNA-binding domain"/>
    <property type="match status" value="1"/>
</dbReference>
<dbReference type="SUPFAM" id="SSF100950">
    <property type="entry name" value="NagB/RpiA/CoA transferase-like"/>
    <property type="match status" value="1"/>
</dbReference>
<sequence>MLTTQRRSLILDILRRDGQVIAKRVAEDFSLSEDTIRRDLREMAAEGLLKRVHGGAMPVAPELPDFSTRKSVSSEAKSRLGRKAASLVQPGQLIFLDGGTTTAEIARQLPRDFAFSVATHSPTIAAELEHHPTASVILIGGKLYKHSMVAVGAVAMAAISQLRPDMFFLGVTAVHPVHGLSTGDFEEAAIKRHIASCAAETYVPLTEEKFDHVSPCQVLPISGVSGLIVASDIPAAAIEPYRNLTAEILEA</sequence>
<dbReference type="SMART" id="SM01134">
    <property type="entry name" value="DeoRC"/>
    <property type="match status" value="1"/>
</dbReference>
<evidence type="ECO:0000256" key="2">
    <source>
        <dbReference type="ARBA" id="ARBA00023015"/>
    </source>
</evidence>
<proteinExistence type="predicted"/>
<dbReference type="InterPro" id="IPR050313">
    <property type="entry name" value="Carb_Metab_HTH_regulators"/>
</dbReference>
<organism evidence="6 7">
    <name type="scientific">Rhizobium altiplani</name>
    <dbReference type="NCBI Taxonomy" id="1864509"/>
    <lineage>
        <taxon>Bacteria</taxon>
        <taxon>Pseudomonadati</taxon>
        <taxon>Pseudomonadota</taxon>
        <taxon>Alphaproteobacteria</taxon>
        <taxon>Hyphomicrobiales</taxon>
        <taxon>Rhizobiaceae</taxon>
        <taxon>Rhizobium/Agrobacterium group</taxon>
        <taxon>Rhizobium</taxon>
    </lineage>
</organism>
<dbReference type="PROSITE" id="PS51000">
    <property type="entry name" value="HTH_DEOR_2"/>
    <property type="match status" value="1"/>
</dbReference>
<keyword evidence="1" id="KW-0678">Repressor</keyword>
<reference evidence="6 7" key="1">
    <citation type="submission" date="2015-11" db="EMBL/GenBank/DDBJ databases">
        <title>Draft Genome Sequence of the Strain BR 10423 (Rhizobium sp.) isolated from nodules of Mimosa pudica.</title>
        <authorList>
            <person name="Barauna A.C."/>
            <person name="Zilli J.E."/>
            <person name="Simoes-Araujo J.L."/>
            <person name="Reis V.M."/>
            <person name="James E.K."/>
            <person name="Reis F.B.Jr."/>
            <person name="Rouws L.F."/>
            <person name="Passos S.R."/>
            <person name="Gois S.R."/>
        </authorList>
    </citation>
    <scope>NUCLEOTIDE SEQUENCE [LARGE SCALE GENOMIC DNA]</scope>
    <source>
        <strain evidence="6 7">BR10423</strain>
    </source>
</reference>
<dbReference type="OrthoDB" id="9814815at2"/>
<evidence type="ECO:0000256" key="1">
    <source>
        <dbReference type="ARBA" id="ARBA00022491"/>
    </source>
</evidence>
<keyword evidence="7" id="KW-1185">Reference proteome</keyword>
<keyword evidence="2" id="KW-0805">Transcription regulation</keyword>
<dbReference type="InterPro" id="IPR001034">
    <property type="entry name" value="DeoR_HTH"/>
</dbReference>
<keyword evidence="4" id="KW-0804">Transcription</keyword>
<dbReference type="Proteomes" id="UP000068164">
    <property type="component" value="Unassembled WGS sequence"/>
</dbReference>
<evidence type="ECO:0000256" key="4">
    <source>
        <dbReference type="ARBA" id="ARBA00023163"/>
    </source>
</evidence>
<dbReference type="InterPro" id="IPR037171">
    <property type="entry name" value="NagB/RpiA_transferase-like"/>
</dbReference>